<organism evidence="3 4">
    <name type="scientific">Clostridium estertheticum</name>
    <dbReference type="NCBI Taxonomy" id="238834"/>
    <lineage>
        <taxon>Bacteria</taxon>
        <taxon>Bacillati</taxon>
        <taxon>Bacillota</taxon>
        <taxon>Clostridia</taxon>
        <taxon>Eubacteriales</taxon>
        <taxon>Clostridiaceae</taxon>
        <taxon>Clostridium</taxon>
    </lineage>
</organism>
<evidence type="ECO:0000256" key="1">
    <source>
        <dbReference type="SAM" id="Phobius"/>
    </source>
</evidence>
<accession>A0A5N7IWT7</accession>
<dbReference type="Pfam" id="PF09992">
    <property type="entry name" value="NAGPA"/>
    <property type="match status" value="1"/>
</dbReference>
<dbReference type="AlphaFoldDB" id="A0A5N7IWT7"/>
<evidence type="ECO:0000313" key="4">
    <source>
        <dbReference type="Proteomes" id="UP000342249"/>
    </source>
</evidence>
<comment type="caution">
    <text evidence="3">The sequence shown here is derived from an EMBL/GenBank/DDBJ whole genome shotgun (WGS) entry which is preliminary data.</text>
</comment>
<proteinExistence type="predicted"/>
<dbReference type="EMBL" id="SPSF01000011">
    <property type="protein sequence ID" value="MPQ60936.1"/>
    <property type="molecule type" value="Genomic_DNA"/>
</dbReference>
<feature type="transmembrane region" description="Helical" evidence="1">
    <location>
        <begin position="17"/>
        <end position="39"/>
    </location>
</feature>
<keyword evidence="1" id="KW-1133">Transmembrane helix</keyword>
<feature type="domain" description="Phosphodiester glycosidase" evidence="2">
    <location>
        <begin position="151"/>
        <end position="335"/>
    </location>
</feature>
<evidence type="ECO:0000259" key="2">
    <source>
        <dbReference type="Pfam" id="PF09992"/>
    </source>
</evidence>
<dbReference type="RefSeq" id="WP_152750061.1">
    <property type="nucleotide sequence ID" value="NZ_JAHLDS010000011.1"/>
</dbReference>
<keyword evidence="1" id="KW-0812">Transmembrane</keyword>
<reference evidence="3 4" key="1">
    <citation type="journal article" date="2019" name="Lett. Appl. Microbiol.">
        <title>A case of 'blown pack' spoilage of vacuum-packaged pork likely associated with Clostridium estertheticum in Canada.</title>
        <authorList>
            <person name="Zhang P."/>
            <person name="Ward P."/>
            <person name="McMullen L.M."/>
            <person name="Yang X."/>
        </authorList>
    </citation>
    <scope>NUCLEOTIDE SEQUENCE [LARGE SCALE GENOMIC DNA]</scope>
    <source>
        <strain evidence="3 4">MA19</strain>
    </source>
</reference>
<dbReference type="InterPro" id="IPR018711">
    <property type="entry name" value="NAGPA"/>
</dbReference>
<dbReference type="PANTHER" id="PTHR40446:SF2">
    <property type="entry name" value="N-ACETYLGLUCOSAMINE-1-PHOSPHODIESTER ALPHA-N-ACETYLGLUCOSAMINIDASE"/>
    <property type="match status" value="1"/>
</dbReference>
<gene>
    <name evidence="3" type="ORF">E4V82_02245</name>
</gene>
<name>A0A5N7IWT7_9CLOT</name>
<protein>
    <submittedName>
        <fullName evidence="3">Exopolysaccharide biosynthesis protein</fullName>
    </submittedName>
</protein>
<dbReference type="PANTHER" id="PTHR40446">
    <property type="entry name" value="N-ACETYLGLUCOSAMINE-1-PHOSPHODIESTER ALPHA-N-ACETYLGLUCOSAMINIDASE"/>
    <property type="match status" value="1"/>
</dbReference>
<dbReference type="Proteomes" id="UP000342249">
    <property type="component" value="Unassembled WGS sequence"/>
</dbReference>
<keyword evidence="1" id="KW-0472">Membrane</keyword>
<evidence type="ECO:0000313" key="3">
    <source>
        <dbReference type="EMBL" id="MPQ60936.1"/>
    </source>
</evidence>
<sequence>MKTINKKEKGKMSKSRLVLLFIIFQIVFTIITGPFMIYYGPFKNVRSTVVGSAMTTYTLQWLVTSFLSDDKINKIMRQQKVDIIVQDNSHGIGTGVKVKNKNDKSVTRYEIVGTKFKGYLLVINDPTRVKVGYSSMIGKEGELTSDIARSNNAIAAINGGGFTDKSAGSLWTGTGANPAGVIMSGGKIIYNGINNDNEKIEIIALTKLGKLLVGTYTIKEMMKFGVSEAVSFGPAMIVNGFKTINHGNGGWGIAPRTCIAQRKDGAILFLVIDGRQIRSLGATLREAQDVLYDHGAYNAANLDGGSSSTLFYDDEVINNPCDSLGERSVPSIIYVENRK</sequence>